<evidence type="ECO:0000313" key="3">
    <source>
        <dbReference type="Proteomes" id="UP000336646"/>
    </source>
</evidence>
<dbReference type="EMBL" id="RXIR01000007">
    <property type="protein sequence ID" value="TVS29109.1"/>
    <property type="molecule type" value="Genomic_DNA"/>
</dbReference>
<gene>
    <name evidence="2" type="ORF">EKI59_04690</name>
</gene>
<dbReference type="RefSeq" id="WP_144772905.1">
    <property type="nucleotide sequence ID" value="NZ_RXIR01000007.1"/>
</dbReference>
<comment type="caution">
    <text evidence="2">The sequence shown here is derived from an EMBL/GenBank/DDBJ whole genome shotgun (WGS) entry which is preliminary data.</text>
</comment>
<organism evidence="2 3">
    <name type="scientific">Corynebacterium sanguinis</name>
    <dbReference type="NCBI Taxonomy" id="2594913"/>
    <lineage>
        <taxon>Bacteria</taxon>
        <taxon>Bacillati</taxon>
        <taxon>Actinomycetota</taxon>
        <taxon>Actinomycetes</taxon>
        <taxon>Mycobacteriales</taxon>
        <taxon>Corynebacteriaceae</taxon>
        <taxon>Corynebacterium</taxon>
    </lineage>
</organism>
<dbReference type="AlphaFoldDB" id="A0A6C1TXN9"/>
<dbReference type="Proteomes" id="UP000336646">
    <property type="component" value="Unassembled WGS sequence"/>
</dbReference>
<protein>
    <submittedName>
        <fullName evidence="2">Uncharacterized protein</fullName>
    </submittedName>
</protein>
<feature type="signal peptide" evidence="1">
    <location>
        <begin position="1"/>
        <end position="25"/>
    </location>
</feature>
<accession>A0A6C1TXN9</accession>
<proteinExistence type="predicted"/>
<feature type="chain" id="PRO_5025603392" evidence="1">
    <location>
        <begin position="26"/>
        <end position="157"/>
    </location>
</feature>
<keyword evidence="1" id="KW-0732">Signal</keyword>
<sequence length="157" mass="16141">MKRNLLIAAAFVAATALVAPLPAQAAQVVPAHAGSETDLTAAGATASASTLAVAEDDESEGYIDVRIIGDGSFAVSLTQFRITTAQGEVVAVATLLTERDPNTNQQVREITSPEVISSGEVKHLRFEFAASDDLGDATNLSVLSDASGADVGAWSVR</sequence>
<evidence type="ECO:0000256" key="1">
    <source>
        <dbReference type="SAM" id="SignalP"/>
    </source>
</evidence>
<reference evidence="2 3" key="1">
    <citation type="submission" date="2018-12" db="EMBL/GenBank/DDBJ databases">
        <title>Corynebacterium sanguinis sp. nov., a clinically-associated and environmental corynebacterium.</title>
        <authorList>
            <person name="Gonzales-Siles L."/>
            <person name="Jaen-Luchoro D."/>
            <person name="Cardew S."/>
            <person name="Inganas E."/>
            <person name="Ohlen M."/>
            <person name="Jensie-Markopolous S."/>
            <person name="Pinyeiro-Iglesias B."/>
            <person name="Molin K."/>
            <person name="Skovbjerg S."/>
            <person name="Svensson-Stadler L."/>
            <person name="Funke G."/>
            <person name="Moore E.R.B."/>
        </authorList>
    </citation>
    <scope>NUCLEOTIDE SEQUENCE [LARGE SCALE GENOMIC DNA]</scope>
    <source>
        <strain evidence="2 3">58734</strain>
    </source>
</reference>
<name>A0A6C1TXN9_9CORY</name>
<evidence type="ECO:0000313" key="2">
    <source>
        <dbReference type="EMBL" id="TVS29109.1"/>
    </source>
</evidence>